<dbReference type="GO" id="GO:0003677">
    <property type="term" value="F:DNA binding"/>
    <property type="evidence" value="ECO:0007669"/>
    <property type="project" value="UniProtKB-UniRule"/>
</dbReference>
<proteinExistence type="inferred from homology"/>
<evidence type="ECO:0000259" key="6">
    <source>
        <dbReference type="PROSITE" id="PS51900"/>
    </source>
</evidence>
<evidence type="ECO:0000313" key="7">
    <source>
        <dbReference type="EMBL" id="QES23634.1"/>
    </source>
</evidence>
<evidence type="ECO:0000256" key="1">
    <source>
        <dbReference type="ARBA" id="ARBA00008857"/>
    </source>
</evidence>
<dbReference type="AlphaFoldDB" id="A0A5P2AZE9"/>
<dbReference type="InterPro" id="IPR011010">
    <property type="entry name" value="DNA_brk_join_enz"/>
</dbReference>
<dbReference type="OrthoDB" id="4529782at2"/>
<dbReference type="PANTHER" id="PTHR30349:SF64">
    <property type="entry name" value="PROPHAGE INTEGRASE INTD-RELATED"/>
    <property type="match status" value="1"/>
</dbReference>
<dbReference type="Pfam" id="PF22022">
    <property type="entry name" value="Phage_int_M"/>
    <property type="match status" value="1"/>
</dbReference>
<keyword evidence="3" id="KW-0233">DNA recombination</keyword>
<dbReference type="Gene3D" id="1.10.150.130">
    <property type="match status" value="1"/>
</dbReference>
<organism evidence="7 8">
    <name type="scientific">Streptomyces venezuelae</name>
    <dbReference type="NCBI Taxonomy" id="54571"/>
    <lineage>
        <taxon>Bacteria</taxon>
        <taxon>Bacillati</taxon>
        <taxon>Actinomycetota</taxon>
        <taxon>Actinomycetes</taxon>
        <taxon>Kitasatosporales</taxon>
        <taxon>Streptomycetaceae</taxon>
        <taxon>Streptomyces</taxon>
    </lineage>
</organism>
<evidence type="ECO:0000256" key="4">
    <source>
        <dbReference type="PROSITE-ProRule" id="PRU01248"/>
    </source>
</evidence>
<dbReference type="InterPro" id="IPR050090">
    <property type="entry name" value="Tyrosine_recombinase_XerCD"/>
</dbReference>
<evidence type="ECO:0000256" key="3">
    <source>
        <dbReference type="ARBA" id="ARBA00023172"/>
    </source>
</evidence>
<keyword evidence="2 4" id="KW-0238">DNA-binding</keyword>
<evidence type="ECO:0000313" key="8">
    <source>
        <dbReference type="Proteomes" id="UP000324106"/>
    </source>
</evidence>
<dbReference type="InterPro" id="IPR053876">
    <property type="entry name" value="Phage_int_M"/>
</dbReference>
<dbReference type="GO" id="GO:0015074">
    <property type="term" value="P:DNA integration"/>
    <property type="evidence" value="ECO:0007669"/>
    <property type="project" value="InterPro"/>
</dbReference>
<evidence type="ECO:0000259" key="5">
    <source>
        <dbReference type="PROSITE" id="PS51898"/>
    </source>
</evidence>
<protein>
    <submittedName>
        <fullName evidence="7">Uncharacterized protein</fullName>
    </submittedName>
</protein>
<dbReference type="CDD" id="cd01189">
    <property type="entry name" value="INT_ICEBs1_C_like"/>
    <property type="match status" value="1"/>
</dbReference>
<dbReference type="PROSITE" id="PS51898">
    <property type="entry name" value="TYR_RECOMBINASE"/>
    <property type="match status" value="1"/>
</dbReference>
<reference evidence="7 8" key="1">
    <citation type="submission" date="2018-05" db="EMBL/GenBank/DDBJ databases">
        <title>Streptomyces venezuelae.</title>
        <authorList>
            <person name="Kim W."/>
            <person name="Lee N."/>
            <person name="Cho B.-K."/>
        </authorList>
    </citation>
    <scope>NUCLEOTIDE SEQUENCE [LARGE SCALE GENOMIC DNA]</scope>
    <source>
        <strain evidence="7 8">ATCC 15068</strain>
    </source>
</reference>
<dbReference type="EMBL" id="CP029194">
    <property type="protein sequence ID" value="QES23634.1"/>
    <property type="molecule type" value="Genomic_DNA"/>
</dbReference>
<dbReference type="GO" id="GO:0006310">
    <property type="term" value="P:DNA recombination"/>
    <property type="evidence" value="ECO:0007669"/>
    <property type="project" value="UniProtKB-KW"/>
</dbReference>
<dbReference type="PROSITE" id="PS51900">
    <property type="entry name" value="CB"/>
    <property type="match status" value="1"/>
</dbReference>
<dbReference type="InterPro" id="IPR010998">
    <property type="entry name" value="Integrase_recombinase_N"/>
</dbReference>
<dbReference type="InterPro" id="IPR013762">
    <property type="entry name" value="Integrase-like_cat_sf"/>
</dbReference>
<dbReference type="Proteomes" id="UP000324106">
    <property type="component" value="Chromosome"/>
</dbReference>
<dbReference type="Gene3D" id="1.10.443.10">
    <property type="entry name" value="Intergrase catalytic core"/>
    <property type="match status" value="1"/>
</dbReference>
<dbReference type="Pfam" id="PF00589">
    <property type="entry name" value="Phage_integrase"/>
    <property type="match status" value="1"/>
</dbReference>
<comment type="similarity">
    <text evidence="1">Belongs to the 'phage' integrase family.</text>
</comment>
<dbReference type="RefSeq" id="WP_150272713.1">
    <property type="nucleotide sequence ID" value="NZ_CP029194.1"/>
</dbReference>
<gene>
    <name evidence="7" type="ORF">DEJ46_34660</name>
</gene>
<evidence type="ECO:0000256" key="2">
    <source>
        <dbReference type="ARBA" id="ARBA00023125"/>
    </source>
</evidence>
<feature type="domain" description="Tyr recombinase" evidence="5">
    <location>
        <begin position="192"/>
        <end position="374"/>
    </location>
</feature>
<dbReference type="PANTHER" id="PTHR30349">
    <property type="entry name" value="PHAGE INTEGRASE-RELATED"/>
    <property type="match status" value="1"/>
</dbReference>
<dbReference type="InterPro" id="IPR002104">
    <property type="entry name" value="Integrase_catalytic"/>
</dbReference>
<dbReference type="InterPro" id="IPR044068">
    <property type="entry name" value="CB"/>
</dbReference>
<sequence length="393" mass="43426">MSTVQVWDAWHRDTPASPDDRPCGHRAKGHALYATQRHGVGKRWKVRYRDTMGRQRAESFDRKPDAEKRAAEIAIELGRGTYVDPKAGNTLFNVVAAQWRAQRIYRPNSALKVDGVFRLYIDPFFQHRPVGKITTDEIRAWLASDHMAKLSPASRHTALGYLHSVLQKAIEDGLINRDPSSPVKANGGKHKPIDRVLSSHEVSLLIKTAPDELRPVVMLAAGTGLRLGEVLGLTAQDVDLERKLLHVRQQWLLKQGELGPLKTESSRRTVPLADVLVTMLRPFVEGAESSSAPHLLFTLGRRVEGMWAKAVKGAGVTARFHDLRHHFASVLIGSGADVKAVQKILGHTSAAMTLDTYAHYFHGTADDTVRAAIQGSFGQDHEPVVHPDHGSEA</sequence>
<feature type="domain" description="Core-binding (CB)" evidence="6">
    <location>
        <begin position="90"/>
        <end position="170"/>
    </location>
</feature>
<accession>A0A5P2AZE9</accession>
<name>A0A5P2AZE9_STRVZ</name>
<dbReference type="SUPFAM" id="SSF56349">
    <property type="entry name" value="DNA breaking-rejoining enzymes"/>
    <property type="match status" value="1"/>
</dbReference>